<feature type="signal peptide" evidence="2">
    <location>
        <begin position="1"/>
        <end position="28"/>
    </location>
</feature>
<keyword evidence="2" id="KW-0732">Signal</keyword>
<dbReference type="EMBL" id="BSDT01000001">
    <property type="protein sequence ID" value="GLI41955.1"/>
    <property type="molecule type" value="Genomic_DNA"/>
</dbReference>
<organism evidence="3 4">
    <name type="scientific">Glycomyces algeriensis</name>
    <dbReference type="NCBI Taxonomy" id="256037"/>
    <lineage>
        <taxon>Bacteria</taxon>
        <taxon>Bacillati</taxon>
        <taxon>Actinomycetota</taxon>
        <taxon>Actinomycetes</taxon>
        <taxon>Glycomycetales</taxon>
        <taxon>Glycomycetaceae</taxon>
        <taxon>Glycomyces</taxon>
    </lineage>
</organism>
<evidence type="ECO:0008006" key="5">
    <source>
        <dbReference type="Google" id="ProtNLM"/>
    </source>
</evidence>
<feature type="chain" id="PRO_5040844877" description="DUF306 domain-containing protein" evidence="2">
    <location>
        <begin position="29"/>
        <end position="155"/>
    </location>
</feature>
<dbReference type="PROSITE" id="PS51257">
    <property type="entry name" value="PROKAR_LIPOPROTEIN"/>
    <property type="match status" value="1"/>
</dbReference>
<dbReference type="Proteomes" id="UP001144313">
    <property type="component" value="Unassembled WGS sequence"/>
</dbReference>
<gene>
    <name evidence="3" type="ORF">GALLR39Z86_18050</name>
</gene>
<evidence type="ECO:0000313" key="4">
    <source>
        <dbReference type="Proteomes" id="UP001144313"/>
    </source>
</evidence>
<protein>
    <recommendedName>
        <fullName evidence="5">DUF306 domain-containing protein</fullName>
    </recommendedName>
</protein>
<keyword evidence="4" id="KW-1185">Reference proteome</keyword>
<dbReference type="RefSeq" id="WP_270115079.1">
    <property type="nucleotide sequence ID" value="NZ_BAAAOL010000003.1"/>
</dbReference>
<comment type="caution">
    <text evidence="3">The sequence shown here is derived from an EMBL/GenBank/DDBJ whole genome shotgun (WGS) entry which is preliminary data.</text>
</comment>
<name>A0A9W6LG91_9ACTN</name>
<feature type="compositionally biased region" description="Low complexity" evidence="1">
    <location>
        <begin position="30"/>
        <end position="43"/>
    </location>
</feature>
<sequence>MRISLLTAAAVIVLAGLAACDAGNQAGADPTEATATATATASAPEEEAPAETPTGIDPRLEVLVDTWEADTDETGPHGSTLQIEEDGTATLSSFANQHGDYEGAVTLSDGDPHVFTGTEPETEEAITVGLEYDAEADTLTLEYPGEGGTYAHTRA</sequence>
<proteinExistence type="predicted"/>
<dbReference type="AlphaFoldDB" id="A0A9W6LG91"/>
<evidence type="ECO:0000256" key="1">
    <source>
        <dbReference type="SAM" id="MobiDB-lite"/>
    </source>
</evidence>
<reference evidence="3" key="1">
    <citation type="submission" date="2022-12" db="EMBL/GenBank/DDBJ databases">
        <title>Reference genome sequencing for broad-spectrum identification of bacterial and archaeal isolates by mass spectrometry.</title>
        <authorList>
            <person name="Sekiguchi Y."/>
            <person name="Tourlousse D.M."/>
        </authorList>
    </citation>
    <scope>NUCLEOTIDE SEQUENCE</scope>
    <source>
        <strain evidence="3">LLR39Z86</strain>
    </source>
</reference>
<accession>A0A9W6LG91</accession>
<feature type="region of interest" description="Disordered" evidence="1">
    <location>
        <begin position="25"/>
        <end position="58"/>
    </location>
</feature>
<evidence type="ECO:0000313" key="3">
    <source>
        <dbReference type="EMBL" id="GLI41955.1"/>
    </source>
</evidence>
<evidence type="ECO:0000256" key="2">
    <source>
        <dbReference type="SAM" id="SignalP"/>
    </source>
</evidence>